<dbReference type="EMBL" id="LNYX01000034">
    <property type="protein sequence ID" value="KTD61143.1"/>
    <property type="molecule type" value="Genomic_DNA"/>
</dbReference>
<dbReference type="AlphaFoldDB" id="A0A0W0YW97"/>
<dbReference type="PATRIC" id="fig|452.5.peg.3058"/>
<evidence type="ECO:0000313" key="2">
    <source>
        <dbReference type="Proteomes" id="UP000054877"/>
    </source>
</evidence>
<dbReference type="RefSeq" id="WP_058484676.1">
    <property type="nucleotide sequence ID" value="NZ_CAAAII010000012.1"/>
</dbReference>
<name>A0A0W0YW97_LEGSP</name>
<evidence type="ECO:0000313" key="1">
    <source>
        <dbReference type="EMBL" id="KTD61143.1"/>
    </source>
</evidence>
<accession>A0A0W0YW97</accession>
<dbReference type="OrthoDB" id="10021060at2"/>
<keyword evidence="2" id="KW-1185">Reference proteome</keyword>
<reference evidence="1 2" key="1">
    <citation type="submission" date="2015-11" db="EMBL/GenBank/DDBJ databases">
        <title>Genomic analysis of 38 Legionella species identifies large and diverse effector repertoires.</title>
        <authorList>
            <person name="Burstein D."/>
            <person name="Amaro F."/>
            <person name="Zusman T."/>
            <person name="Lifshitz Z."/>
            <person name="Cohen O."/>
            <person name="Gilbert J.A."/>
            <person name="Pupko T."/>
            <person name="Shuman H.A."/>
            <person name="Segal G."/>
        </authorList>
    </citation>
    <scope>NUCLEOTIDE SEQUENCE [LARGE SCALE GENOMIC DNA]</scope>
    <source>
        <strain evidence="1 2">Mt.St.Helens-9</strain>
    </source>
</reference>
<proteinExistence type="predicted"/>
<protein>
    <submittedName>
        <fullName evidence="1">Uncharacterized protein</fullName>
    </submittedName>
</protein>
<sequence>MVTRKKIRDNLDALTKLIEQFHQHVGDHSIDVFLSEITSIEEQAKHTSKQETLAAIHKQSAYLKKKIHVAILNVLINLANPLNSKTEVNPVVPNTENMLNPQYVNTLRKALQNEIDYPKSTTSSQGITYLITRYRQLVDKQYGVYPVAETLPGLQVLKVSKKKKSRPAYIAPPAIQPTIIELVQKRKDLRPAMKERREVLDKLLELHRTRLENDLSKEQLADPLINDQVHKIKLIYEEQLLPFVQTRQQTIRELSLIRKWQTDQLIPAEKKDALQSAQRKHGLISGVQLYNKLLKLDQNTLDKYDQSISELNQATNLISHRIIEMESVKVVPDPADISVRQHHEEPTKSKSQTTNIGARLQQFRLELAHLELAFQEITTLIEQTWQRETTLVDDEPTVRELLDEHNKIFKEAQVVIENKKSDDHELNGPLAHQTIPLESDRIELQITHTKAAIEQLGKIKNALMENKVLLSHAELGAEKERQNTESIYQSHIKINIRENLEKLATIKKTPAYYNNQTKQTIAQAEQILKSYLESYTKGGQDYLINQQYTRKTLLDRKALAESRITKAMAPIDDIVKETNMAFYYKLVQYDINTRIAELEALKSTDLAMVGQCPGVEDLKRNFNSLPKPRNSYVSDIVSLDFERLRNIHLALRVREEFARQLQQQMIERQESPEVATVDQLIRNIDSEKTRIEHKYRNREHPDPRLAILDPMLTQLRTHRDDYTHLKVDKQAFIGNVLNVIHGSLADNKLARLTNDVLHPFLRFFREKLFQPVSNLIKRISGDTYKPSFFANKTESDIGEWAQDAHEKLRVIHTNLERIEHGIPMIPDNARGSTF</sequence>
<comment type="caution">
    <text evidence="1">The sequence shown here is derived from an EMBL/GenBank/DDBJ whole genome shotgun (WGS) entry which is preliminary data.</text>
</comment>
<dbReference type="Proteomes" id="UP000054877">
    <property type="component" value="Unassembled WGS sequence"/>
</dbReference>
<organism evidence="1 2">
    <name type="scientific">Legionella spiritensis</name>
    <dbReference type="NCBI Taxonomy" id="452"/>
    <lineage>
        <taxon>Bacteria</taxon>
        <taxon>Pseudomonadati</taxon>
        <taxon>Pseudomonadota</taxon>
        <taxon>Gammaproteobacteria</taxon>
        <taxon>Legionellales</taxon>
        <taxon>Legionellaceae</taxon>
        <taxon>Legionella</taxon>
    </lineage>
</organism>
<gene>
    <name evidence="1" type="ORF">Lspi_2763</name>
</gene>